<dbReference type="Pfam" id="PF00685">
    <property type="entry name" value="Sulfotransfer_1"/>
    <property type="match status" value="1"/>
</dbReference>
<dbReference type="Gene3D" id="3.40.50.300">
    <property type="entry name" value="P-loop containing nucleotide triphosphate hydrolases"/>
    <property type="match status" value="1"/>
</dbReference>
<accession>A0A438JYI3</accession>
<sequence>MTTVPSSQKLLVPGTNGGEEQEQEQQSHDRERSFERYREIISTLPKEKGWTTEHLYQYQGCWYRTTSGIQGVIWMQEHFKPRPADVLLVTPPKSGTTWFKALLFAIMNRTQFNTSTHPLLTTSPHELVPFMEMFVHMNIPFPDPDPLSPPRLFHTHTPFTSLPQSVIDSQCRIVYVSRNPKDVFVSFYCFLQGDNNSAIRLSFEEAFEQYCKGFSPYGPFWDHILGYWKANSKWPERVLLLKYEDMKRDSSFHLKRIAEFIGQPFSSEEEKQGLVHEIIKLCSFESLSNMKVNKTGTFRAGYLTVDKNSFFRKGEVGDWKNHLTAEMAERLDKIIERNLDGCDFSFDDSKDT</sequence>
<comment type="similarity">
    <text evidence="1 3">Belongs to the sulfotransferase 1 family.</text>
</comment>
<feature type="region of interest" description="Disordered" evidence="4">
    <location>
        <begin position="1"/>
        <end position="32"/>
    </location>
</feature>
<evidence type="ECO:0000256" key="4">
    <source>
        <dbReference type="SAM" id="MobiDB-lite"/>
    </source>
</evidence>
<dbReference type="EMBL" id="QGNW01000022">
    <property type="protein sequence ID" value="RVX14026.1"/>
    <property type="molecule type" value="Genomic_DNA"/>
</dbReference>
<evidence type="ECO:0000313" key="6">
    <source>
        <dbReference type="EMBL" id="RVX14026.1"/>
    </source>
</evidence>
<dbReference type="InterPro" id="IPR000863">
    <property type="entry name" value="Sulfotransferase_dom"/>
</dbReference>
<evidence type="ECO:0000256" key="3">
    <source>
        <dbReference type="RuleBase" id="RU361155"/>
    </source>
</evidence>
<reference evidence="6 7" key="1">
    <citation type="journal article" date="2018" name="PLoS Genet.">
        <title>Population sequencing reveals clonal diversity and ancestral inbreeding in the grapevine cultivar Chardonnay.</title>
        <authorList>
            <person name="Roach M.J."/>
            <person name="Johnson D.L."/>
            <person name="Bohlmann J."/>
            <person name="van Vuuren H.J."/>
            <person name="Jones S.J."/>
            <person name="Pretorius I.S."/>
            <person name="Schmidt S.A."/>
            <person name="Borneman A.R."/>
        </authorList>
    </citation>
    <scope>NUCLEOTIDE SEQUENCE [LARGE SCALE GENOMIC DNA]</scope>
    <source>
        <strain evidence="7">cv. Chardonnay</strain>
        <tissue evidence="6">Leaf</tissue>
    </source>
</reference>
<protein>
    <recommendedName>
        <fullName evidence="3">Sulfotransferase</fullName>
        <ecNumber evidence="3">2.8.2.-</ecNumber>
    </recommendedName>
</protein>
<gene>
    <name evidence="6" type="primary">SOT8_0</name>
    <name evidence="6" type="ORF">CK203_011468</name>
</gene>
<evidence type="ECO:0000259" key="5">
    <source>
        <dbReference type="Pfam" id="PF00685"/>
    </source>
</evidence>
<proteinExistence type="inferred from homology"/>
<dbReference type="InterPro" id="IPR027417">
    <property type="entry name" value="P-loop_NTPase"/>
</dbReference>
<evidence type="ECO:0000256" key="2">
    <source>
        <dbReference type="ARBA" id="ARBA00022679"/>
    </source>
</evidence>
<comment type="caution">
    <text evidence="6">The sequence shown here is derived from an EMBL/GenBank/DDBJ whole genome shotgun (WGS) entry which is preliminary data.</text>
</comment>
<feature type="domain" description="Sulfotransferase" evidence="5">
    <location>
        <begin position="84"/>
        <end position="342"/>
    </location>
</feature>
<evidence type="ECO:0000256" key="1">
    <source>
        <dbReference type="ARBA" id="ARBA00005771"/>
    </source>
</evidence>
<dbReference type="SUPFAM" id="SSF52540">
    <property type="entry name" value="P-loop containing nucleoside triphosphate hydrolases"/>
    <property type="match status" value="1"/>
</dbReference>
<evidence type="ECO:0000313" key="7">
    <source>
        <dbReference type="Proteomes" id="UP000288805"/>
    </source>
</evidence>
<dbReference type="Proteomes" id="UP000288805">
    <property type="component" value="Unassembled WGS sequence"/>
</dbReference>
<name>A0A438JYI3_VITVI</name>
<keyword evidence="2 3" id="KW-0808">Transferase</keyword>
<dbReference type="PANTHER" id="PTHR11783">
    <property type="entry name" value="SULFOTRANSFERASE SULT"/>
    <property type="match status" value="1"/>
</dbReference>
<dbReference type="EC" id="2.8.2.-" evidence="3"/>
<dbReference type="AlphaFoldDB" id="A0A438JYI3"/>
<dbReference type="GO" id="GO:0008146">
    <property type="term" value="F:sulfotransferase activity"/>
    <property type="evidence" value="ECO:0007669"/>
    <property type="project" value="InterPro"/>
</dbReference>
<organism evidence="6 7">
    <name type="scientific">Vitis vinifera</name>
    <name type="common">Grape</name>
    <dbReference type="NCBI Taxonomy" id="29760"/>
    <lineage>
        <taxon>Eukaryota</taxon>
        <taxon>Viridiplantae</taxon>
        <taxon>Streptophyta</taxon>
        <taxon>Embryophyta</taxon>
        <taxon>Tracheophyta</taxon>
        <taxon>Spermatophyta</taxon>
        <taxon>Magnoliopsida</taxon>
        <taxon>eudicotyledons</taxon>
        <taxon>Gunneridae</taxon>
        <taxon>Pentapetalae</taxon>
        <taxon>rosids</taxon>
        <taxon>Vitales</taxon>
        <taxon>Vitaceae</taxon>
        <taxon>Viteae</taxon>
        <taxon>Vitis</taxon>
    </lineage>
</organism>